<keyword evidence="2" id="KW-1185">Reference proteome</keyword>
<organism evidence="1 2">
    <name type="scientific">Methylomonas koyamae</name>
    <dbReference type="NCBI Taxonomy" id="702114"/>
    <lineage>
        <taxon>Bacteria</taxon>
        <taxon>Pseudomonadati</taxon>
        <taxon>Pseudomonadota</taxon>
        <taxon>Gammaproteobacteria</taxon>
        <taxon>Methylococcales</taxon>
        <taxon>Methylococcaceae</taxon>
        <taxon>Methylomonas</taxon>
    </lineage>
</organism>
<dbReference type="InterPro" id="IPR011013">
    <property type="entry name" value="Gal_mutarotase_sf_dom"/>
</dbReference>
<evidence type="ECO:0000313" key="1">
    <source>
        <dbReference type="EMBL" id="OAI14456.1"/>
    </source>
</evidence>
<comment type="caution">
    <text evidence="1">The sequence shown here is derived from an EMBL/GenBank/DDBJ whole genome shotgun (WGS) entry which is preliminary data.</text>
</comment>
<evidence type="ECO:0008006" key="3">
    <source>
        <dbReference type="Google" id="ProtNLM"/>
    </source>
</evidence>
<dbReference type="Proteomes" id="UP000077628">
    <property type="component" value="Unassembled WGS sequence"/>
</dbReference>
<proteinExistence type="predicted"/>
<dbReference type="Gene3D" id="2.70.98.10">
    <property type="match status" value="1"/>
</dbReference>
<dbReference type="GO" id="GO:0030246">
    <property type="term" value="F:carbohydrate binding"/>
    <property type="evidence" value="ECO:0007669"/>
    <property type="project" value="InterPro"/>
</dbReference>
<dbReference type="GO" id="GO:0005975">
    <property type="term" value="P:carbohydrate metabolic process"/>
    <property type="evidence" value="ECO:0007669"/>
    <property type="project" value="InterPro"/>
</dbReference>
<reference evidence="2" key="1">
    <citation type="submission" date="2016-03" db="EMBL/GenBank/DDBJ databases">
        <authorList>
            <person name="Heylen K."/>
            <person name="De Vos P."/>
            <person name="Vekeman B."/>
        </authorList>
    </citation>
    <scope>NUCLEOTIDE SEQUENCE [LARGE SCALE GENOMIC DNA]</scope>
    <source>
        <strain evidence="2">R-45383</strain>
    </source>
</reference>
<dbReference type="GO" id="GO:0003824">
    <property type="term" value="F:catalytic activity"/>
    <property type="evidence" value="ECO:0007669"/>
    <property type="project" value="InterPro"/>
</dbReference>
<dbReference type="RefSeq" id="WP_064030998.1">
    <property type="nucleotide sequence ID" value="NZ_LUUK01000200.1"/>
</dbReference>
<dbReference type="OrthoDB" id="9795355at2"/>
<dbReference type="EMBL" id="LUUK01000200">
    <property type="protein sequence ID" value="OAI14456.1"/>
    <property type="molecule type" value="Genomic_DNA"/>
</dbReference>
<gene>
    <name evidence="1" type="ORF">A1355_12550</name>
</gene>
<sequence length="238" mass="25968">MNFNDTGTLIDWPLEDTDVIAPLQNKQDGGSRGGVYLCIPNFEALPPPFAIKHGEYRITPCDNTLPHRKTLAGTAETDWGKVEVITDWTEHAGLGGKVLTVSCRIRALSDIAWIRPGFHPYFSVSPGSVIDIGAEHIDIAEMPHDQLQVHHAASLAEPATIRTADYTVAMTCGLSPLREGLCLAYGVWSDKSTEYVCIEPIIGCRFGADGLPAPFSLSEGEEFAMTFTIHAERLGFLK</sequence>
<dbReference type="AlphaFoldDB" id="A0A177N8S6"/>
<accession>A0A177N8S6</accession>
<dbReference type="InterPro" id="IPR014718">
    <property type="entry name" value="GH-type_carb-bd"/>
</dbReference>
<dbReference type="SUPFAM" id="SSF74650">
    <property type="entry name" value="Galactose mutarotase-like"/>
    <property type="match status" value="1"/>
</dbReference>
<evidence type="ECO:0000313" key="2">
    <source>
        <dbReference type="Proteomes" id="UP000077628"/>
    </source>
</evidence>
<protein>
    <recommendedName>
        <fullName evidence="3">Aldose epimerase</fullName>
    </recommendedName>
</protein>
<name>A0A177N8S6_9GAMM</name>